<dbReference type="Gene3D" id="1.10.1740.10">
    <property type="match status" value="1"/>
</dbReference>
<evidence type="ECO:0000256" key="3">
    <source>
        <dbReference type="ARBA" id="ARBA00023082"/>
    </source>
</evidence>
<comment type="similarity">
    <text evidence="1">Belongs to the sigma-70 factor family. ECF subfamily.</text>
</comment>
<evidence type="ECO:0000313" key="7">
    <source>
        <dbReference type="EMBL" id="SCQ24389.1"/>
    </source>
</evidence>
<dbReference type="InterPro" id="IPR036388">
    <property type="entry name" value="WH-like_DNA-bd_sf"/>
</dbReference>
<dbReference type="InterPro" id="IPR013249">
    <property type="entry name" value="RNA_pol_sigma70_r4_t2"/>
</dbReference>
<dbReference type="GO" id="GO:0006352">
    <property type="term" value="P:DNA-templated transcription initiation"/>
    <property type="evidence" value="ECO:0007669"/>
    <property type="project" value="InterPro"/>
</dbReference>
<evidence type="ECO:0000256" key="1">
    <source>
        <dbReference type="ARBA" id="ARBA00010641"/>
    </source>
</evidence>
<evidence type="ECO:0000259" key="5">
    <source>
        <dbReference type="Pfam" id="PF04542"/>
    </source>
</evidence>
<dbReference type="PANTHER" id="PTHR43133:SF46">
    <property type="entry name" value="RNA POLYMERASE SIGMA-70 FACTOR ECF SUBFAMILY"/>
    <property type="match status" value="1"/>
</dbReference>
<evidence type="ECO:0000256" key="4">
    <source>
        <dbReference type="ARBA" id="ARBA00023163"/>
    </source>
</evidence>
<keyword evidence="3" id="KW-0731">Sigma factor</keyword>
<proteinExistence type="inferred from homology"/>
<dbReference type="SUPFAM" id="SSF88659">
    <property type="entry name" value="Sigma3 and sigma4 domains of RNA polymerase sigma factors"/>
    <property type="match status" value="1"/>
</dbReference>
<dbReference type="CDD" id="cd06171">
    <property type="entry name" value="Sigma70_r4"/>
    <property type="match status" value="1"/>
</dbReference>
<dbReference type="InterPro" id="IPR014284">
    <property type="entry name" value="RNA_pol_sigma-70_dom"/>
</dbReference>
<dbReference type="GO" id="GO:0016987">
    <property type="term" value="F:sigma factor activity"/>
    <property type="evidence" value="ECO:0007669"/>
    <property type="project" value="UniProtKB-KW"/>
</dbReference>
<dbReference type="Proteomes" id="UP000182057">
    <property type="component" value="Unassembled WGS sequence"/>
</dbReference>
<keyword evidence="4" id="KW-0804">Transcription</keyword>
<dbReference type="AlphaFoldDB" id="A0A1D3UVX6"/>
<accession>A0A1D3UVX6</accession>
<dbReference type="Gene3D" id="1.10.10.10">
    <property type="entry name" value="Winged helix-like DNA-binding domain superfamily/Winged helix DNA-binding domain"/>
    <property type="match status" value="1"/>
</dbReference>
<dbReference type="InterPro" id="IPR014327">
    <property type="entry name" value="RNA_pol_sigma70_bacteroid"/>
</dbReference>
<dbReference type="NCBIfam" id="TIGR02937">
    <property type="entry name" value="sigma70-ECF"/>
    <property type="match status" value="1"/>
</dbReference>
<dbReference type="OrthoDB" id="1453134at2"/>
<protein>
    <submittedName>
        <fullName evidence="7">ECF RNA polymerase sigma factor SigL</fullName>
    </submittedName>
</protein>
<dbReference type="InterPro" id="IPR013325">
    <property type="entry name" value="RNA_pol_sigma_r2"/>
</dbReference>
<dbReference type="InterPro" id="IPR039425">
    <property type="entry name" value="RNA_pol_sigma-70-like"/>
</dbReference>
<reference evidence="7 8" key="1">
    <citation type="submission" date="2016-09" db="EMBL/GenBank/DDBJ databases">
        <authorList>
            <person name="Capua I."/>
            <person name="De Benedictis P."/>
            <person name="Joannis T."/>
            <person name="Lombin L.H."/>
            <person name="Cattoli G."/>
        </authorList>
    </citation>
    <scope>NUCLEOTIDE SEQUENCE [LARGE SCALE GENOMIC DNA]</scope>
    <source>
        <strain evidence="7 8">UB20</strain>
    </source>
</reference>
<feature type="domain" description="RNA polymerase sigma factor 70 region 4 type 2" evidence="6">
    <location>
        <begin position="123"/>
        <end position="174"/>
    </location>
</feature>
<dbReference type="InterPro" id="IPR007627">
    <property type="entry name" value="RNA_pol_sigma70_r2"/>
</dbReference>
<dbReference type="GO" id="GO:0003677">
    <property type="term" value="F:DNA binding"/>
    <property type="evidence" value="ECO:0007669"/>
    <property type="project" value="InterPro"/>
</dbReference>
<sequence>MRDDAYIENLFRKIAVHDSREAFKELFFEFYPALCIFAQRYVNDPETSEDIVQETFLKVWKNRKTIDIRLSFRNFLLTSVRNSCTDYLRKESITTKYTTDQVELPSVSMSPEDFYTLSELETLLRQALEKLSSDVREVFEMNRFNGLTYREIATRLELSPKTIEARMSKALKTLRHELKDYFPLLLLLCTHIDAMGNLSPG</sequence>
<dbReference type="PANTHER" id="PTHR43133">
    <property type="entry name" value="RNA POLYMERASE ECF-TYPE SIGMA FACTO"/>
    <property type="match status" value="1"/>
</dbReference>
<organism evidence="7 8">
    <name type="scientific">Tannerella forsythia</name>
    <name type="common">Bacteroides forsythus</name>
    <dbReference type="NCBI Taxonomy" id="28112"/>
    <lineage>
        <taxon>Bacteria</taxon>
        <taxon>Pseudomonadati</taxon>
        <taxon>Bacteroidota</taxon>
        <taxon>Bacteroidia</taxon>
        <taxon>Bacteroidales</taxon>
        <taxon>Tannerellaceae</taxon>
        <taxon>Tannerella</taxon>
    </lineage>
</organism>
<dbReference type="Pfam" id="PF08281">
    <property type="entry name" value="Sigma70_r4_2"/>
    <property type="match status" value="1"/>
</dbReference>
<evidence type="ECO:0000256" key="2">
    <source>
        <dbReference type="ARBA" id="ARBA00023015"/>
    </source>
</evidence>
<dbReference type="SUPFAM" id="SSF88946">
    <property type="entry name" value="Sigma2 domain of RNA polymerase sigma factors"/>
    <property type="match status" value="1"/>
</dbReference>
<feature type="domain" description="RNA polymerase sigma-70 region 2" evidence="5">
    <location>
        <begin position="29"/>
        <end position="92"/>
    </location>
</feature>
<keyword evidence="2" id="KW-0805">Transcription regulation</keyword>
<name>A0A1D3UVX6_TANFO</name>
<gene>
    <name evidence="7" type="primary">sigL_4</name>
    <name evidence="7" type="ORF">TFUB20_02475</name>
</gene>
<dbReference type="RefSeq" id="WP_046826146.1">
    <property type="nucleotide sequence ID" value="NZ_CAUPTG010000001.1"/>
</dbReference>
<dbReference type="Pfam" id="PF04542">
    <property type="entry name" value="Sigma70_r2"/>
    <property type="match status" value="1"/>
</dbReference>
<dbReference type="InterPro" id="IPR013324">
    <property type="entry name" value="RNA_pol_sigma_r3/r4-like"/>
</dbReference>
<evidence type="ECO:0000259" key="6">
    <source>
        <dbReference type="Pfam" id="PF08281"/>
    </source>
</evidence>
<dbReference type="EMBL" id="FMMM01000078">
    <property type="protein sequence ID" value="SCQ24389.1"/>
    <property type="molecule type" value="Genomic_DNA"/>
</dbReference>
<evidence type="ECO:0000313" key="8">
    <source>
        <dbReference type="Proteomes" id="UP000182057"/>
    </source>
</evidence>
<dbReference type="NCBIfam" id="TIGR02985">
    <property type="entry name" value="Sig70_bacteroi1"/>
    <property type="match status" value="1"/>
</dbReference>